<keyword evidence="4" id="KW-1185">Reference proteome</keyword>
<dbReference type="Gene3D" id="3.40.50.150">
    <property type="entry name" value="Vaccinia Virus protein VP39"/>
    <property type="match status" value="1"/>
</dbReference>
<keyword evidence="3" id="KW-0489">Methyltransferase</keyword>
<dbReference type="Pfam" id="PF13649">
    <property type="entry name" value="Methyltransf_25"/>
    <property type="match status" value="1"/>
</dbReference>
<evidence type="ECO:0000313" key="3">
    <source>
        <dbReference type="EMBL" id="MET3576640.1"/>
    </source>
</evidence>
<dbReference type="GO" id="GO:0032259">
    <property type="term" value="P:methylation"/>
    <property type="evidence" value="ECO:0007669"/>
    <property type="project" value="UniProtKB-KW"/>
</dbReference>
<feature type="domain" description="Methyltransferase" evidence="2">
    <location>
        <begin position="41"/>
        <end position="130"/>
    </location>
</feature>
<dbReference type="PANTHER" id="PTHR43861:SF3">
    <property type="entry name" value="PUTATIVE (AFU_ORTHOLOGUE AFUA_2G14390)-RELATED"/>
    <property type="match status" value="1"/>
</dbReference>
<gene>
    <name evidence="3" type="ORF">ABID49_002569</name>
</gene>
<dbReference type="Proteomes" id="UP001549099">
    <property type="component" value="Unassembled WGS sequence"/>
</dbReference>
<organism evidence="3 4">
    <name type="scientific">Bhargavaea ullalensis</name>
    <dbReference type="NCBI Taxonomy" id="1265685"/>
    <lineage>
        <taxon>Bacteria</taxon>
        <taxon>Bacillati</taxon>
        <taxon>Bacillota</taxon>
        <taxon>Bacilli</taxon>
        <taxon>Bacillales</taxon>
        <taxon>Caryophanaceae</taxon>
        <taxon>Bhargavaea</taxon>
    </lineage>
</organism>
<proteinExistence type="predicted"/>
<accession>A0ABV2GEA6</accession>
<evidence type="ECO:0000256" key="1">
    <source>
        <dbReference type="ARBA" id="ARBA00022679"/>
    </source>
</evidence>
<evidence type="ECO:0000313" key="4">
    <source>
        <dbReference type="Proteomes" id="UP001549099"/>
    </source>
</evidence>
<dbReference type="InterPro" id="IPR029063">
    <property type="entry name" value="SAM-dependent_MTases_sf"/>
</dbReference>
<protein>
    <submittedName>
        <fullName evidence="3">SAM-dependent methyltransferase</fullName>
    </submittedName>
</protein>
<reference evidence="3 4" key="1">
    <citation type="submission" date="2024-06" db="EMBL/GenBank/DDBJ databases">
        <title>Genomic Encyclopedia of Type Strains, Phase IV (KMG-IV): sequencing the most valuable type-strain genomes for metagenomic binning, comparative biology and taxonomic classification.</title>
        <authorList>
            <person name="Goeker M."/>
        </authorList>
    </citation>
    <scope>NUCLEOTIDE SEQUENCE [LARGE SCALE GENOMIC DNA]</scope>
    <source>
        <strain evidence="3 4">DSM 26128</strain>
    </source>
</reference>
<dbReference type="SUPFAM" id="SSF53335">
    <property type="entry name" value="S-adenosyl-L-methionine-dependent methyltransferases"/>
    <property type="match status" value="1"/>
</dbReference>
<comment type="caution">
    <text evidence="3">The sequence shown here is derived from an EMBL/GenBank/DDBJ whole genome shotgun (WGS) entry which is preliminary data.</text>
</comment>
<dbReference type="PANTHER" id="PTHR43861">
    <property type="entry name" value="TRANS-ACONITATE 2-METHYLTRANSFERASE-RELATED"/>
    <property type="match status" value="1"/>
</dbReference>
<keyword evidence="1" id="KW-0808">Transferase</keyword>
<dbReference type="CDD" id="cd02440">
    <property type="entry name" value="AdoMet_MTases"/>
    <property type="match status" value="1"/>
</dbReference>
<name>A0ABV2GEA6_9BACL</name>
<dbReference type="GO" id="GO:0008168">
    <property type="term" value="F:methyltransferase activity"/>
    <property type="evidence" value="ECO:0007669"/>
    <property type="project" value="UniProtKB-KW"/>
</dbReference>
<dbReference type="RefSeq" id="WP_354198865.1">
    <property type="nucleotide sequence ID" value="NZ_JBEPLW010000029.1"/>
</dbReference>
<dbReference type="InterPro" id="IPR041698">
    <property type="entry name" value="Methyltransf_25"/>
</dbReference>
<dbReference type="EMBL" id="JBEPLW010000029">
    <property type="protein sequence ID" value="MET3576640.1"/>
    <property type="molecule type" value="Genomic_DNA"/>
</dbReference>
<evidence type="ECO:0000259" key="2">
    <source>
        <dbReference type="Pfam" id="PF13649"/>
    </source>
</evidence>
<sequence>MTREHWDARFSEEGYAYGTEANEFIKKMSGLIPRESEVAAFAEGEGRNAVFLARTGHRVTAYDQSAVGLEKTHVLAEENGVQVNTAEMDLIRERVPAGSFDASILVFGHVPKNSQAELFSNLAGSVKKGGIVLFEVYSEEQMAYGTGGPGKLDSLYDPADVLSWIRPHKVLHFFYGEAERTEGRRHTGIGHVIQGAFIKKH</sequence>